<dbReference type="GO" id="GO:0004029">
    <property type="term" value="F:aldehyde dehydrogenase (NAD+) activity"/>
    <property type="evidence" value="ECO:0007669"/>
    <property type="project" value="TreeGrafter"/>
</dbReference>
<dbReference type="PANTHER" id="PTHR48079">
    <property type="entry name" value="PROTEIN YEEZ"/>
    <property type="match status" value="1"/>
</dbReference>
<dbReference type="OrthoDB" id="751203at2"/>
<proteinExistence type="predicted"/>
<gene>
    <name evidence="2" type="ORF">EKN56_09820</name>
</gene>
<dbReference type="CDD" id="cd05266">
    <property type="entry name" value="SDR_a4"/>
    <property type="match status" value="1"/>
</dbReference>
<dbReference type="KEGG" id="prag:EKN56_09820"/>
<dbReference type="EMBL" id="CP034752">
    <property type="protein sequence ID" value="QBH96679.1"/>
    <property type="molecule type" value="Genomic_DNA"/>
</dbReference>
<reference evidence="2 3" key="1">
    <citation type="submission" date="2019-03" db="EMBL/GenBank/DDBJ databases">
        <title>Pragia sp. nov. isolated from the gut tract of Carduelis flavirostris.</title>
        <authorList>
            <person name="Ge Y."/>
        </authorList>
    </citation>
    <scope>NUCLEOTIDE SEQUENCE [LARGE SCALE GENOMIC DNA]</scope>
    <source>
        <strain evidence="2 3">CF-458</strain>
    </source>
</reference>
<feature type="domain" description="NAD-dependent epimerase/dehydratase" evidence="1">
    <location>
        <begin position="90"/>
        <end position="214"/>
    </location>
</feature>
<dbReference type="RefSeq" id="WP_130591616.1">
    <property type="nucleotide sequence ID" value="NZ_CP034752.1"/>
</dbReference>
<dbReference type="InterPro" id="IPR036291">
    <property type="entry name" value="NAD(P)-bd_dom_sf"/>
</dbReference>
<dbReference type="PANTHER" id="PTHR48079:SF6">
    <property type="entry name" value="NAD(P)-BINDING DOMAIN-CONTAINING PROTEIN-RELATED"/>
    <property type="match status" value="1"/>
</dbReference>
<organism evidence="2 3">
    <name type="scientific">Limnobaculum zhutongyuii</name>
    <dbReference type="NCBI Taxonomy" id="2498113"/>
    <lineage>
        <taxon>Bacteria</taxon>
        <taxon>Pseudomonadati</taxon>
        <taxon>Pseudomonadota</taxon>
        <taxon>Gammaproteobacteria</taxon>
        <taxon>Enterobacterales</taxon>
        <taxon>Budviciaceae</taxon>
        <taxon>Limnobaculum</taxon>
    </lineage>
</organism>
<dbReference type="GO" id="GO:0005737">
    <property type="term" value="C:cytoplasm"/>
    <property type="evidence" value="ECO:0007669"/>
    <property type="project" value="TreeGrafter"/>
</dbReference>
<evidence type="ECO:0000313" key="2">
    <source>
        <dbReference type="EMBL" id="QBH96679.1"/>
    </source>
</evidence>
<sequence>MKKVSIIGLGWLGMPLALSLAGQGYIVAGSKTTQDGVEAARMTGVDAYPLVMSPSPECEAEDWEQLLNCDVLIITLPASRDPERADIYRQSVQLLVDSALSKQISRIIFISSTSVYGSGEGEITEASSLKPERVSGNALVSIENWLHDMPHLQVDILRLAGLVGPDRHPGRFLSGKQELPEGNCGVNLVHQEDVIAAIQLLLKQPQGGHVYNLCAPMHPRKQDYYPQMAKKLGVPPPQFTPTGRTSLGRIINGQKICRELGFEYRFEDPALMPLL</sequence>
<protein>
    <submittedName>
        <fullName evidence="2">SDR family oxidoreductase</fullName>
    </submittedName>
</protein>
<evidence type="ECO:0000259" key="1">
    <source>
        <dbReference type="Pfam" id="PF01370"/>
    </source>
</evidence>
<dbReference type="Pfam" id="PF01370">
    <property type="entry name" value="Epimerase"/>
    <property type="match status" value="1"/>
</dbReference>
<dbReference type="InterPro" id="IPR051783">
    <property type="entry name" value="NAD(P)-dependent_oxidoreduct"/>
</dbReference>
<keyword evidence="3" id="KW-1185">Reference proteome</keyword>
<dbReference type="SUPFAM" id="SSF51735">
    <property type="entry name" value="NAD(P)-binding Rossmann-fold domains"/>
    <property type="match status" value="1"/>
</dbReference>
<dbReference type="InterPro" id="IPR001509">
    <property type="entry name" value="Epimerase_deHydtase"/>
</dbReference>
<dbReference type="Gene3D" id="3.40.50.720">
    <property type="entry name" value="NAD(P)-binding Rossmann-like Domain"/>
    <property type="match status" value="1"/>
</dbReference>
<dbReference type="AlphaFoldDB" id="A0A411WKE0"/>
<accession>A0A411WKE0</accession>
<evidence type="ECO:0000313" key="3">
    <source>
        <dbReference type="Proteomes" id="UP000293154"/>
    </source>
</evidence>
<name>A0A411WKE0_9GAMM</name>
<dbReference type="Proteomes" id="UP000293154">
    <property type="component" value="Chromosome"/>
</dbReference>